<dbReference type="PANTHER" id="PTHR22911">
    <property type="entry name" value="ACYL-MALONYL CONDENSING ENZYME-RELATED"/>
    <property type="match status" value="1"/>
</dbReference>
<feature type="transmembrane region" description="Helical" evidence="3">
    <location>
        <begin position="164"/>
        <end position="183"/>
    </location>
</feature>
<dbReference type="SUPFAM" id="SSF103481">
    <property type="entry name" value="Multidrug resistance efflux transporter EmrE"/>
    <property type="match status" value="2"/>
</dbReference>
<dbReference type="Pfam" id="PF00892">
    <property type="entry name" value="EamA"/>
    <property type="match status" value="2"/>
</dbReference>
<evidence type="ECO:0000256" key="3">
    <source>
        <dbReference type="SAM" id="Phobius"/>
    </source>
</evidence>
<dbReference type="AlphaFoldDB" id="A0A7T6Z0H5"/>
<feature type="transmembrane region" description="Helical" evidence="3">
    <location>
        <begin position="195"/>
        <end position="212"/>
    </location>
</feature>
<feature type="transmembrane region" description="Helical" evidence="3">
    <location>
        <begin position="67"/>
        <end position="86"/>
    </location>
</feature>
<feature type="transmembrane region" description="Helical" evidence="3">
    <location>
        <begin position="32"/>
        <end position="55"/>
    </location>
</feature>
<comment type="similarity">
    <text evidence="2">Belongs to the EamA transporter family.</text>
</comment>
<reference evidence="5 6" key="1">
    <citation type="submission" date="2020-06" db="EMBL/GenBank/DDBJ databases">
        <title>Genomic analysis of Salicibibacter sp. NKC5-3.</title>
        <authorList>
            <person name="Oh Y.J."/>
        </authorList>
    </citation>
    <scope>NUCLEOTIDE SEQUENCE [LARGE SCALE GENOMIC DNA]</scope>
    <source>
        <strain evidence="5 6">NKC5-3</strain>
    </source>
</reference>
<dbReference type="InterPro" id="IPR037185">
    <property type="entry name" value="EmrE-like"/>
</dbReference>
<feature type="transmembrane region" description="Helical" evidence="3">
    <location>
        <begin position="285"/>
        <end position="306"/>
    </location>
</feature>
<accession>A0A7T6Z0H5</accession>
<organism evidence="5 6">
    <name type="scientific">Salicibibacter cibarius</name>
    <dbReference type="NCBI Taxonomy" id="2743000"/>
    <lineage>
        <taxon>Bacteria</taxon>
        <taxon>Bacillati</taxon>
        <taxon>Bacillota</taxon>
        <taxon>Bacilli</taxon>
        <taxon>Bacillales</taxon>
        <taxon>Bacillaceae</taxon>
        <taxon>Salicibibacter</taxon>
    </lineage>
</organism>
<dbReference type="RefSeq" id="WP_200127009.1">
    <property type="nucleotide sequence ID" value="NZ_CP054705.1"/>
</dbReference>
<evidence type="ECO:0000313" key="5">
    <source>
        <dbReference type="EMBL" id="QQK74730.1"/>
    </source>
</evidence>
<comment type="subcellular location">
    <subcellularLocation>
        <location evidence="1">Endomembrane system</location>
        <topology evidence="1">Multi-pass membrane protein</topology>
    </subcellularLocation>
</comment>
<dbReference type="PANTHER" id="PTHR22911:SF137">
    <property type="entry name" value="SOLUTE CARRIER FAMILY 35 MEMBER G2-RELATED"/>
    <property type="match status" value="1"/>
</dbReference>
<feature type="domain" description="EamA" evidence="4">
    <location>
        <begin position="165"/>
        <end position="304"/>
    </location>
</feature>
<evidence type="ECO:0000256" key="2">
    <source>
        <dbReference type="ARBA" id="ARBA00007362"/>
    </source>
</evidence>
<keyword evidence="3" id="KW-0812">Transmembrane</keyword>
<evidence type="ECO:0000256" key="1">
    <source>
        <dbReference type="ARBA" id="ARBA00004127"/>
    </source>
</evidence>
<feature type="domain" description="EamA" evidence="4">
    <location>
        <begin position="1"/>
        <end position="137"/>
    </location>
</feature>
<dbReference type="GO" id="GO:0016020">
    <property type="term" value="C:membrane"/>
    <property type="evidence" value="ECO:0007669"/>
    <property type="project" value="InterPro"/>
</dbReference>
<feature type="transmembrane region" description="Helical" evidence="3">
    <location>
        <begin position="232"/>
        <end position="252"/>
    </location>
</feature>
<keyword evidence="6" id="KW-1185">Reference proteome</keyword>
<dbReference type="Proteomes" id="UP000595823">
    <property type="component" value="Chromosome"/>
</dbReference>
<evidence type="ECO:0000313" key="6">
    <source>
        <dbReference type="Proteomes" id="UP000595823"/>
    </source>
</evidence>
<evidence type="ECO:0000259" key="4">
    <source>
        <dbReference type="Pfam" id="PF00892"/>
    </source>
</evidence>
<sequence>MGILFAFLSALSFAVSNIMVKKGIEKSSGESNGYFVVILINVFLLGLVFLVPLTLGMYEFVFTWDGFLLFVLAGLFTSGLGRFALFKSINHIGPSRASAIKNAAPIFTIIYALLLLGETLNFLSILGILLLIGAIMLQGLIIFFQSKQNSQTQDVHYDNMRGQWLGYLIGISAAICFGIGLAIRGQGLIYLNNAYFGAWVGAITAFVFIFLYEAVRGNIGHVLYTHFKSFNAYFLGAGILTSLGPLFFFIAASHTQVSYVSVIAGTEPVLTILVSLIILRNQEMLTKFTIIVVLLVLSGTAMIVLAT</sequence>
<dbReference type="KEGG" id="scia:HUG15_03315"/>
<gene>
    <name evidence="5" type="ORF">HUG15_03315</name>
</gene>
<keyword evidence="3" id="KW-1133">Transmembrane helix</keyword>
<protein>
    <submittedName>
        <fullName evidence="5">DMT family transporter</fullName>
    </submittedName>
</protein>
<feature type="transmembrane region" description="Helical" evidence="3">
    <location>
        <begin position="259"/>
        <end position="279"/>
    </location>
</feature>
<feature type="transmembrane region" description="Helical" evidence="3">
    <location>
        <begin position="98"/>
        <end position="116"/>
    </location>
</feature>
<name>A0A7T6Z0H5_9BACI</name>
<proteinExistence type="inferred from homology"/>
<dbReference type="EMBL" id="CP054705">
    <property type="protein sequence ID" value="QQK74730.1"/>
    <property type="molecule type" value="Genomic_DNA"/>
</dbReference>
<dbReference type="InterPro" id="IPR000620">
    <property type="entry name" value="EamA_dom"/>
</dbReference>
<feature type="transmembrane region" description="Helical" evidence="3">
    <location>
        <begin position="123"/>
        <end position="144"/>
    </location>
</feature>
<keyword evidence="3" id="KW-0472">Membrane</keyword>